<reference evidence="3 4" key="1">
    <citation type="submission" date="2023-07" db="EMBL/GenBank/DDBJ databases">
        <title>Genomic Encyclopedia of Type Strains, Phase IV (KMG-IV): sequencing the most valuable type-strain genomes for metagenomic binning, comparative biology and taxonomic classification.</title>
        <authorList>
            <person name="Goeker M."/>
        </authorList>
    </citation>
    <scope>NUCLEOTIDE SEQUENCE [LARGE SCALE GENOMIC DNA]</scope>
    <source>
        <strain evidence="3 4">DSM 16460</strain>
    </source>
</reference>
<organism evidence="3 4">
    <name type="scientific">Alkalibacillus salilacus</name>
    <dbReference type="NCBI Taxonomy" id="284582"/>
    <lineage>
        <taxon>Bacteria</taxon>
        <taxon>Bacillati</taxon>
        <taxon>Bacillota</taxon>
        <taxon>Bacilli</taxon>
        <taxon>Bacillales</taxon>
        <taxon>Bacillaceae</taxon>
        <taxon>Alkalibacillus</taxon>
    </lineage>
</organism>
<keyword evidence="4" id="KW-1185">Reference proteome</keyword>
<comment type="caution">
    <text evidence="3">The sequence shown here is derived from an EMBL/GenBank/DDBJ whole genome shotgun (WGS) entry which is preliminary data.</text>
</comment>
<dbReference type="RefSeq" id="WP_306974838.1">
    <property type="nucleotide sequence ID" value="NZ_JAUSTQ010000002.1"/>
</dbReference>
<evidence type="ECO:0000259" key="2">
    <source>
        <dbReference type="Pfam" id="PF09588"/>
    </source>
</evidence>
<dbReference type="InterPro" id="IPR011335">
    <property type="entry name" value="Restrct_endonuc-II-like"/>
</dbReference>
<dbReference type="EMBL" id="JAUSTQ010000002">
    <property type="protein sequence ID" value="MDQ0158841.1"/>
    <property type="molecule type" value="Genomic_DNA"/>
</dbReference>
<dbReference type="PANTHER" id="PTHR46609">
    <property type="entry name" value="EXONUCLEASE, PHAGE-TYPE/RECB, C-TERMINAL DOMAIN-CONTAINING PROTEIN"/>
    <property type="match status" value="1"/>
</dbReference>
<protein>
    <submittedName>
        <fullName evidence="3">Phage-type endonuclease</fullName>
    </submittedName>
</protein>
<dbReference type="Pfam" id="PF09588">
    <property type="entry name" value="YqaJ"/>
    <property type="match status" value="1"/>
</dbReference>
<keyword evidence="3" id="KW-0540">Nuclease</keyword>
<dbReference type="GO" id="GO:0004519">
    <property type="term" value="F:endonuclease activity"/>
    <property type="evidence" value="ECO:0007669"/>
    <property type="project" value="UniProtKB-KW"/>
</dbReference>
<keyword evidence="3" id="KW-0255">Endonuclease</keyword>
<keyword evidence="1" id="KW-0175">Coiled coil</keyword>
<feature type="domain" description="YqaJ viral recombinase" evidence="2">
    <location>
        <begin position="15"/>
        <end position="149"/>
    </location>
</feature>
<accession>A0ABT9VCZ4</accession>
<gene>
    <name evidence="3" type="ORF">J2S77_000797</name>
</gene>
<evidence type="ECO:0000256" key="1">
    <source>
        <dbReference type="SAM" id="Coils"/>
    </source>
</evidence>
<name>A0ABT9VCZ4_9BACI</name>
<dbReference type="PANTHER" id="PTHR46609:SF6">
    <property type="entry name" value="EXONUCLEASE, PHAGE-TYPE_RECB, C-TERMINAL DOMAIN-CONTAINING PROTEIN-RELATED"/>
    <property type="match status" value="1"/>
</dbReference>
<dbReference type="InterPro" id="IPR051703">
    <property type="entry name" value="NF-kappa-B_Signaling_Reg"/>
</dbReference>
<dbReference type="InterPro" id="IPR017482">
    <property type="entry name" value="Lambda-type_endonuclease"/>
</dbReference>
<dbReference type="InterPro" id="IPR011604">
    <property type="entry name" value="PDDEXK-like_dom_sf"/>
</dbReference>
<feature type="coiled-coil region" evidence="1">
    <location>
        <begin position="220"/>
        <end position="261"/>
    </location>
</feature>
<dbReference type="NCBIfam" id="TIGR03033">
    <property type="entry name" value="phage_rel_nuc"/>
    <property type="match status" value="1"/>
</dbReference>
<dbReference type="SUPFAM" id="SSF52980">
    <property type="entry name" value="Restriction endonuclease-like"/>
    <property type="match status" value="1"/>
</dbReference>
<proteinExistence type="predicted"/>
<sequence>MAEVLTSTKDMSREDWLHWRQKGIGGSDIAAIAGLNKWKSPAQVYMEKIDEVPEMTNNEEAMYWGDVMEDVVLKEFANRSGIKTRKRNAIIQHPQYPYMLANVDSLVVGKHEGVEAKTASEYVKDQWEGDEIPTPYLLQCQWYMAVLNYDAWWIAVLIGGNKFVYKKIERDEELIEQLIEIAKDFWNNHVLADNPPEIDGTDASTNLLKAMYPESTNDEKVDLENELNSYFDALQVIKSEMDDLTQRKKEYENKIKEHLGEHEEGSSNRFVAKWKTVNSTNFDKKKLKQDYPDLYEQYTKESSYRRFTFKEVN</sequence>
<evidence type="ECO:0000313" key="4">
    <source>
        <dbReference type="Proteomes" id="UP001224359"/>
    </source>
</evidence>
<dbReference type="Proteomes" id="UP001224359">
    <property type="component" value="Unassembled WGS sequence"/>
</dbReference>
<dbReference type="Gene3D" id="3.90.320.10">
    <property type="match status" value="1"/>
</dbReference>
<keyword evidence="3" id="KW-0378">Hydrolase</keyword>
<evidence type="ECO:0000313" key="3">
    <source>
        <dbReference type="EMBL" id="MDQ0158841.1"/>
    </source>
</evidence>
<dbReference type="InterPro" id="IPR019080">
    <property type="entry name" value="YqaJ_viral_recombinase"/>
</dbReference>